<evidence type="ECO:0000256" key="2">
    <source>
        <dbReference type="SAM" id="MobiDB-lite"/>
    </source>
</evidence>
<name>A0AAE1C578_9PEZI</name>
<evidence type="ECO:0000256" key="1">
    <source>
        <dbReference type="SAM" id="Coils"/>
    </source>
</evidence>
<proteinExistence type="predicted"/>
<dbReference type="EMBL" id="JAUTXT010000004">
    <property type="protein sequence ID" value="KAK3678454.1"/>
    <property type="molecule type" value="Genomic_DNA"/>
</dbReference>
<feature type="compositionally biased region" description="Basic and acidic residues" evidence="2">
    <location>
        <begin position="124"/>
        <end position="135"/>
    </location>
</feature>
<dbReference type="Proteomes" id="UP001274830">
    <property type="component" value="Unassembled WGS sequence"/>
</dbReference>
<keyword evidence="4" id="KW-1185">Reference proteome</keyword>
<feature type="region of interest" description="Disordered" evidence="2">
    <location>
        <begin position="280"/>
        <end position="356"/>
    </location>
</feature>
<evidence type="ECO:0000313" key="4">
    <source>
        <dbReference type="Proteomes" id="UP001274830"/>
    </source>
</evidence>
<feature type="compositionally biased region" description="Polar residues" evidence="2">
    <location>
        <begin position="101"/>
        <end position="122"/>
    </location>
</feature>
<comment type="caution">
    <text evidence="3">The sequence shown here is derived from an EMBL/GenBank/DDBJ whole genome shotgun (WGS) entry which is preliminary data.</text>
</comment>
<accession>A0AAE1C578</accession>
<keyword evidence="1" id="KW-0175">Coiled coil</keyword>
<feature type="region of interest" description="Disordered" evidence="2">
    <location>
        <begin position="78"/>
        <end position="135"/>
    </location>
</feature>
<feature type="coiled-coil region" evidence="1">
    <location>
        <begin position="12"/>
        <end position="46"/>
    </location>
</feature>
<sequence length="356" mass="39024">MASALGRVIEKLQAVDKETASAQNRVARLQRAKEQQVLQLATTQEQLLYAKTVMQRCEEKAAAVYHYYFVDPSVDRLSGATPNPPDDGESVRVSIPASKPSHLTSATAQSAGAESEDATTTVTHKREVGARGSDVCKTKAPPSIHRRFPIVVKFEGSWIEISCNYCGANSGINSGEFMKGVVGLGKHIKLHAAHERGVFPIAEILATCMKRQVSDRDALNMVRGRDPIDREIKNAVPPARVKRVCKDPKLPVEASMDDSVPNSTETRSFRKFFENLEKQDIGTAGERSTDSSMSRSSFGLPQKRRHESEPELSSFDMLCQGEISLPGPTRKRAAATTPLGGPLDYTCVNHDEDDEE</sequence>
<gene>
    <name evidence="3" type="ORF">LTR78_001751</name>
</gene>
<protein>
    <submittedName>
        <fullName evidence="3">Uncharacterized protein</fullName>
    </submittedName>
</protein>
<evidence type="ECO:0000313" key="3">
    <source>
        <dbReference type="EMBL" id="KAK3678454.1"/>
    </source>
</evidence>
<reference evidence="3" key="1">
    <citation type="submission" date="2023-07" db="EMBL/GenBank/DDBJ databases">
        <title>Black Yeasts Isolated from many extreme environments.</title>
        <authorList>
            <person name="Coleine C."/>
            <person name="Stajich J.E."/>
            <person name="Selbmann L."/>
        </authorList>
    </citation>
    <scope>NUCLEOTIDE SEQUENCE</scope>
    <source>
        <strain evidence="3">CCFEE 5485</strain>
    </source>
</reference>
<organism evidence="3 4">
    <name type="scientific">Recurvomyces mirabilis</name>
    <dbReference type="NCBI Taxonomy" id="574656"/>
    <lineage>
        <taxon>Eukaryota</taxon>
        <taxon>Fungi</taxon>
        <taxon>Dikarya</taxon>
        <taxon>Ascomycota</taxon>
        <taxon>Pezizomycotina</taxon>
        <taxon>Dothideomycetes</taxon>
        <taxon>Dothideomycetidae</taxon>
        <taxon>Mycosphaerellales</taxon>
        <taxon>Teratosphaeriaceae</taxon>
        <taxon>Recurvomyces</taxon>
    </lineage>
</organism>
<dbReference type="AlphaFoldDB" id="A0AAE1C578"/>